<comment type="catalytic activity">
    <reaction evidence="6">
        <text>N(6)-[(R)-lipoyl]-L-lysyl-[protein] + pyruvate + H(+) = N(6)-[(R)-S(8)-acetyldihydrolipoyl]-L-lysyl-[protein] + CO2</text>
        <dbReference type="Rhea" id="RHEA:19189"/>
        <dbReference type="Rhea" id="RHEA-COMP:10474"/>
        <dbReference type="Rhea" id="RHEA-COMP:10478"/>
        <dbReference type="ChEBI" id="CHEBI:15361"/>
        <dbReference type="ChEBI" id="CHEBI:15378"/>
        <dbReference type="ChEBI" id="CHEBI:16526"/>
        <dbReference type="ChEBI" id="CHEBI:83099"/>
        <dbReference type="ChEBI" id="CHEBI:83111"/>
        <dbReference type="EC" id="1.2.4.1"/>
    </reaction>
</comment>
<dbReference type="STRING" id="6290.A0A0N4VW29"/>
<dbReference type="SUPFAM" id="SSF52518">
    <property type="entry name" value="Thiamin diphosphate-binding fold (THDP-binding)"/>
    <property type="match status" value="1"/>
</dbReference>
<name>A0A0N4VW29_HAEPC</name>
<dbReference type="AlphaFoldDB" id="A0A0N4VW29"/>
<evidence type="ECO:0000256" key="1">
    <source>
        <dbReference type="ARBA" id="ARBA00001964"/>
    </source>
</evidence>
<dbReference type="InterPro" id="IPR005475">
    <property type="entry name" value="Transketolase-like_Pyr-bd"/>
</dbReference>
<dbReference type="EC" id="1.2.4.1" evidence="6"/>
<dbReference type="GO" id="GO:0006086">
    <property type="term" value="P:pyruvate decarboxylation to acetyl-CoA"/>
    <property type="evidence" value="ECO:0007669"/>
    <property type="project" value="InterPro"/>
</dbReference>
<proteinExistence type="predicted"/>
<keyword evidence="4 6" id="KW-0786">Thiamine pyrophosphate</keyword>
<dbReference type="PANTHER" id="PTHR11624">
    <property type="entry name" value="DEHYDROGENASE RELATED"/>
    <property type="match status" value="1"/>
</dbReference>
<dbReference type="InterPro" id="IPR027110">
    <property type="entry name" value="PDHB_mito-type"/>
</dbReference>
<keyword evidence="3 6" id="KW-0560">Oxidoreductase</keyword>
<sequence length="121" mass="13522">MALKSCGRLVVAQLLNTSKRCLATGQSITVRDALNQAMDEEIKRDDRVFLIGEEVAQYDGAYKVSKGLWKKYGDERIIDTPITEAGFTGILTLSLPIFSHKIREPPLRLLELDMVLGSLKK</sequence>
<comment type="subcellular location">
    <subcellularLocation>
        <location evidence="2">Mitochondrion</location>
    </subcellularLocation>
</comment>
<reference evidence="8 9" key="2">
    <citation type="submission" date="2018-11" db="EMBL/GenBank/DDBJ databases">
        <authorList>
            <consortium name="Pathogen Informatics"/>
        </authorList>
    </citation>
    <scope>NUCLEOTIDE SEQUENCE [LARGE SCALE GENOMIC DNA]</scope>
    <source>
        <strain evidence="8 9">MHpl1</strain>
    </source>
</reference>
<evidence type="ECO:0000259" key="7">
    <source>
        <dbReference type="Pfam" id="PF02779"/>
    </source>
</evidence>
<feature type="domain" description="Transketolase-like pyrimidine-binding" evidence="7">
    <location>
        <begin position="27"/>
        <end position="90"/>
    </location>
</feature>
<evidence type="ECO:0000313" key="10">
    <source>
        <dbReference type="WBParaSite" id="HPLM_0000149901-mRNA-1"/>
    </source>
</evidence>
<dbReference type="GO" id="GO:0005739">
    <property type="term" value="C:mitochondrion"/>
    <property type="evidence" value="ECO:0007669"/>
    <property type="project" value="UniProtKB-SubCell"/>
</dbReference>
<dbReference type="Proteomes" id="UP000268014">
    <property type="component" value="Unassembled WGS sequence"/>
</dbReference>
<dbReference type="GO" id="GO:0004739">
    <property type="term" value="F:pyruvate dehydrogenase (acetyl-transferring) activity"/>
    <property type="evidence" value="ECO:0007669"/>
    <property type="project" value="UniProtKB-UniRule"/>
</dbReference>
<keyword evidence="6" id="KW-0670">Pyruvate</keyword>
<dbReference type="EMBL" id="UZAF01002008">
    <property type="protein sequence ID" value="VDO09824.1"/>
    <property type="molecule type" value="Genomic_DNA"/>
</dbReference>
<reference evidence="10" key="1">
    <citation type="submission" date="2017-02" db="UniProtKB">
        <authorList>
            <consortium name="WormBaseParasite"/>
        </authorList>
    </citation>
    <scope>IDENTIFICATION</scope>
</reference>
<gene>
    <name evidence="8" type="ORF">HPLM_LOCUS1498</name>
</gene>
<organism evidence="10">
    <name type="scientific">Haemonchus placei</name>
    <name type="common">Barber's pole worm</name>
    <dbReference type="NCBI Taxonomy" id="6290"/>
    <lineage>
        <taxon>Eukaryota</taxon>
        <taxon>Metazoa</taxon>
        <taxon>Ecdysozoa</taxon>
        <taxon>Nematoda</taxon>
        <taxon>Chromadorea</taxon>
        <taxon>Rhabditida</taxon>
        <taxon>Rhabditina</taxon>
        <taxon>Rhabditomorpha</taxon>
        <taxon>Strongyloidea</taxon>
        <taxon>Trichostrongylidae</taxon>
        <taxon>Haemonchus</taxon>
    </lineage>
</organism>
<dbReference type="Pfam" id="PF02779">
    <property type="entry name" value="Transket_pyr"/>
    <property type="match status" value="1"/>
</dbReference>
<dbReference type="PANTHER" id="PTHR11624:SF96">
    <property type="entry name" value="PYRUVATE DEHYDROGENASE E1 COMPONENT SUBUNIT BETA, MITOCHONDRIAL"/>
    <property type="match status" value="1"/>
</dbReference>
<evidence type="ECO:0000256" key="3">
    <source>
        <dbReference type="ARBA" id="ARBA00023002"/>
    </source>
</evidence>
<comment type="cofactor">
    <cofactor evidence="1 6">
        <name>thiamine diphosphate</name>
        <dbReference type="ChEBI" id="CHEBI:58937"/>
    </cofactor>
</comment>
<evidence type="ECO:0000256" key="2">
    <source>
        <dbReference type="ARBA" id="ARBA00004173"/>
    </source>
</evidence>
<keyword evidence="9" id="KW-1185">Reference proteome</keyword>
<evidence type="ECO:0000256" key="5">
    <source>
        <dbReference type="ARBA" id="ARBA00023128"/>
    </source>
</evidence>
<evidence type="ECO:0000256" key="4">
    <source>
        <dbReference type="ARBA" id="ARBA00023052"/>
    </source>
</evidence>
<evidence type="ECO:0000256" key="6">
    <source>
        <dbReference type="RuleBase" id="RU364074"/>
    </source>
</evidence>
<comment type="function">
    <text evidence="6">The pyruvate dehydrogenase complex catalyzes the overall conversion of pyruvate to acetyl-CoA and CO2.</text>
</comment>
<dbReference type="Gene3D" id="3.40.50.970">
    <property type="match status" value="1"/>
</dbReference>
<protein>
    <recommendedName>
        <fullName evidence="6">Pyruvate dehydrogenase E1 component subunit beta</fullName>
        <ecNumber evidence="6">1.2.4.1</ecNumber>
    </recommendedName>
</protein>
<keyword evidence="5" id="KW-0496">Mitochondrion</keyword>
<dbReference type="WBParaSite" id="HPLM_0000149901-mRNA-1">
    <property type="protein sequence ID" value="HPLM_0000149901-mRNA-1"/>
    <property type="gene ID" value="HPLM_0000149901"/>
</dbReference>
<accession>A0A0N4VW29</accession>
<dbReference type="InterPro" id="IPR029061">
    <property type="entry name" value="THDP-binding"/>
</dbReference>
<dbReference type="OrthoDB" id="5869089at2759"/>
<evidence type="ECO:0000313" key="8">
    <source>
        <dbReference type="EMBL" id="VDO09824.1"/>
    </source>
</evidence>
<evidence type="ECO:0000313" key="9">
    <source>
        <dbReference type="Proteomes" id="UP000268014"/>
    </source>
</evidence>